<dbReference type="OrthoDB" id="10396056at2759"/>
<reference evidence="1 2" key="1">
    <citation type="journal article" date="2019" name="Genome Biol. Evol.">
        <title>The Rhododendron genome and chromosomal organization provide insight into shared whole-genome duplications across the heath family (Ericaceae).</title>
        <authorList>
            <person name="Soza V.L."/>
            <person name="Lindsley D."/>
            <person name="Waalkes A."/>
            <person name="Ramage E."/>
            <person name="Patwardhan R.P."/>
            <person name="Burton J.N."/>
            <person name="Adey A."/>
            <person name="Kumar A."/>
            <person name="Qiu R."/>
            <person name="Shendure J."/>
            <person name="Hall B."/>
        </authorList>
    </citation>
    <scope>NUCLEOTIDE SEQUENCE [LARGE SCALE GENOMIC DNA]</scope>
    <source>
        <strain evidence="1">RSF 1966-606</strain>
    </source>
</reference>
<dbReference type="PROSITE" id="PS51257">
    <property type="entry name" value="PROKAR_LIPOPROTEIN"/>
    <property type="match status" value="1"/>
</dbReference>
<evidence type="ECO:0000313" key="2">
    <source>
        <dbReference type="Proteomes" id="UP000428333"/>
    </source>
</evidence>
<feature type="non-terminal residue" evidence="1">
    <location>
        <position position="1"/>
    </location>
</feature>
<keyword evidence="2" id="KW-1185">Reference proteome</keyword>
<sequence length="239" mass="26016">MQVRSKCLFRLQQHYCTSKLVHFPVSSQIGILVACFDQGTSGAHDTEGRDHNPDDMTPKCGKAPFLDHDEFSGGATVESQLGGSEGFNSHVTGLAITAPFRESELLEVKDKDMSFDTMKPVIVIPESLEATNMAEPNAIHHKKMTGAQQMQCISNHPNLEIDVSEGTGISILLKGQAALACRLGRNLVLVCVGINGEEFQNDASILDREASAVTPEPSIVDKVSARRRKKRGEAKFHCV</sequence>
<dbReference type="EMBL" id="QEFC01002098">
    <property type="protein sequence ID" value="KAE9454707.1"/>
    <property type="molecule type" value="Genomic_DNA"/>
</dbReference>
<protein>
    <submittedName>
        <fullName evidence="1">Uncharacterized protein</fullName>
    </submittedName>
</protein>
<name>A0A6A4LJB4_9ERIC</name>
<dbReference type="Proteomes" id="UP000428333">
    <property type="component" value="Linkage Group LG08"/>
</dbReference>
<organism evidence="1 2">
    <name type="scientific">Rhododendron williamsianum</name>
    <dbReference type="NCBI Taxonomy" id="262921"/>
    <lineage>
        <taxon>Eukaryota</taxon>
        <taxon>Viridiplantae</taxon>
        <taxon>Streptophyta</taxon>
        <taxon>Embryophyta</taxon>
        <taxon>Tracheophyta</taxon>
        <taxon>Spermatophyta</taxon>
        <taxon>Magnoliopsida</taxon>
        <taxon>eudicotyledons</taxon>
        <taxon>Gunneridae</taxon>
        <taxon>Pentapetalae</taxon>
        <taxon>asterids</taxon>
        <taxon>Ericales</taxon>
        <taxon>Ericaceae</taxon>
        <taxon>Ericoideae</taxon>
        <taxon>Rhodoreae</taxon>
        <taxon>Rhododendron</taxon>
    </lineage>
</organism>
<proteinExistence type="predicted"/>
<evidence type="ECO:0000313" key="1">
    <source>
        <dbReference type="EMBL" id="KAE9454707.1"/>
    </source>
</evidence>
<accession>A0A6A4LJB4</accession>
<gene>
    <name evidence="1" type="ORF">C3L33_13385</name>
</gene>
<comment type="caution">
    <text evidence="1">The sequence shown here is derived from an EMBL/GenBank/DDBJ whole genome shotgun (WGS) entry which is preliminary data.</text>
</comment>
<dbReference type="AlphaFoldDB" id="A0A6A4LJB4"/>